<dbReference type="SUPFAM" id="SSF52058">
    <property type="entry name" value="L domain-like"/>
    <property type="match status" value="2"/>
</dbReference>
<gene>
    <name evidence="3" type="ORF">URODEC1_LOCUS67891</name>
</gene>
<evidence type="ECO:0000313" key="4">
    <source>
        <dbReference type="Proteomes" id="UP001497457"/>
    </source>
</evidence>
<evidence type="ECO:0000313" key="3">
    <source>
        <dbReference type="EMBL" id="CAL5006140.1"/>
    </source>
</evidence>
<sequence>MPLQEVRLRADNTDSAAEEIIAFLGSTRQESVIYFDGWYRGGLGASAILKAVVERFRSSSLGAATRKAVGGLDKIIHIDCSLWQSKRSLQKAIGEELKLPKKVMDFFNHCDDEDDFDGLKQADRGVILEVKWVIFSELSNCKFLVVFHNGSGNYVDLWECGVPVMGPMNKRVLWTSRGKFRLHGIQNIEDVKAFAGLSDMAMSFGPRIKVDEKDAVKDFFRHFLHAEAGEVASRYNGVPDDTKIVLECILYKVMIQKDNDINWGTHAANYWVCDGIIHEANGCGRSAWEIGDALHRTMNLDWHQGDVEFFRNFLCEEQWAHSDRWVSATGQDTTAIQALTTSFFWTGAIIQGGTFKDFDKSRLHVLHLSHCTFSFSSPPFISCSYLRFLLLDHCKDKNDAPDHSEEQDHNQVTDGACFQKLWVLELSYTDWYWLVSKKMLDLMVELRELNVKGSSNWSISHLHSSSDARSNNSKLLKLRVVGAKDNNNIGNSSGYRNQQASSFPDLSSWHILKTVILDGCGELEEIGCNTLSPSLESFSFTTSNVTTKIKRISFRGCSILKSLMMRGLFGELVELNMSGTSVKTLDLSETQALRLKRLFLLGCEKLCVILWPQEGSMELITLEVLHIDTTHSARARKGKCSKQEATSDGTSAESSSMVVHRNGQALTNLALYISLRDPRLFRSLLHTRIAAYLHIEITSTSSHRGSGQGVNNVASSGSEQEVRAMNFQISAGNLYIEDIISTFEDNSQTVGANEGIIFIDAPAIKWMWPCPPIPMHSNCARCYISIQDETPTRSLQDTTSTRQQTSTTLPSFLYKNAKILHLHDSLSITCIPGPSTVAAVDLRWDELQWCQLERCPNLEGSVFTPPSIRETSYFGYLETFWASQLLKARYIWGWSALFFLRGYDSFEGLVFLHLDWCPRLLHVLPLYTSNGNGCRSLETIEIICCGELREVFPSDSEFQQQQKPREFPSLKRIHLYELPMLQRICGRRIFAPRLETVKIRGCWSLKHLPAVCRAPHRSTESDDEEESSESDKEEAHMLPTVDCEKDWWDNLEWDGKEAGHHPSHYKPTHSAYYKKTLLRATVLR</sequence>
<dbReference type="Gene3D" id="3.80.10.10">
    <property type="entry name" value="Ribonuclease Inhibitor"/>
    <property type="match status" value="2"/>
</dbReference>
<accession>A0ABC9BR02</accession>
<feature type="region of interest" description="Disordered" evidence="1">
    <location>
        <begin position="636"/>
        <end position="656"/>
    </location>
</feature>
<keyword evidence="4" id="KW-1185">Reference proteome</keyword>
<dbReference type="PANTHER" id="PTHR33463:SF209">
    <property type="entry name" value="DISEASE RESISTANCE PROTEIN RPS2-LIKE"/>
    <property type="match status" value="1"/>
</dbReference>
<organism evidence="3 4">
    <name type="scientific">Urochloa decumbens</name>
    <dbReference type="NCBI Taxonomy" id="240449"/>
    <lineage>
        <taxon>Eukaryota</taxon>
        <taxon>Viridiplantae</taxon>
        <taxon>Streptophyta</taxon>
        <taxon>Embryophyta</taxon>
        <taxon>Tracheophyta</taxon>
        <taxon>Spermatophyta</taxon>
        <taxon>Magnoliopsida</taxon>
        <taxon>Liliopsida</taxon>
        <taxon>Poales</taxon>
        <taxon>Poaceae</taxon>
        <taxon>PACMAD clade</taxon>
        <taxon>Panicoideae</taxon>
        <taxon>Panicodae</taxon>
        <taxon>Paniceae</taxon>
        <taxon>Melinidinae</taxon>
        <taxon>Urochloa</taxon>
    </lineage>
</organism>
<dbReference type="InterPro" id="IPR032675">
    <property type="entry name" value="LRR_dom_sf"/>
</dbReference>
<name>A0ABC9BR02_9POAL</name>
<dbReference type="InterPro" id="IPR050905">
    <property type="entry name" value="Plant_NBS-LRR"/>
</dbReference>
<dbReference type="InterPro" id="IPR057135">
    <property type="entry name" value="At4g27190-like_LRR"/>
</dbReference>
<feature type="region of interest" description="Disordered" evidence="1">
    <location>
        <begin position="1016"/>
        <end position="1037"/>
    </location>
</feature>
<feature type="domain" description="Disease resistance protein At4g27190-like leucine-rich repeats" evidence="2">
    <location>
        <begin position="904"/>
        <end position="1008"/>
    </location>
</feature>
<dbReference type="PANTHER" id="PTHR33463">
    <property type="entry name" value="NB-ARC DOMAIN-CONTAINING PROTEIN-RELATED"/>
    <property type="match status" value="1"/>
</dbReference>
<protein>
    <recommendedName>
        <fullName evidence="2">Disease resistance protein At4g27190-like leucine-rich repeats domain-containing protein</fullName>
    </recommendedName>
</protein>
<evidence type="ECO:0000259" key="2">
    <source>
        <dbReference type="Pfam" id="PF23247"/>
    </source>
</evidence>
<reference evidence="3 4" key="2">
    <citation type="submission" date="2024-10" db="EMBL/GenBank/DDBJ databases">
        <authorList>
            <person name="Ryan C."/>
        </authorList>
    </citation>
    <scope>NUCLEOTIDE SEQUENCE [LARGE SCALE GENOMIC DNA]</scope>
</reference>
<dbReference type="AlphaFoldDB" id="A0ABC9BR02"/>
<evidence type="ECO:0000256" key="1">
    <source>
        <dbReference type="SAM" id="MobiDB-lite"/>
    </source>
</evidence>
<dbReference type="EMBL" id="OZ075137">
    <property type="protein sequence ID" value="CAL5006140.1"/>
    <property type="molecule type" value="Genomic_DNA"/>
</dbReference>
<reference evidence="4" key="1">
    <citation type="submission" date="2024-06" db="EMBL/GenBank/DDBJ databases">
        <authorList>
            <person name="Ryan C."/>
        </authorList>
    </citation>
    <scope>NUCLEOTIDE SEQUENCE [LARGE SCALE GENOMIC DNA]</scope>
</reference>
<dbReference type="Pfam" id="PF23247">
    <property type="entry name" value="LRR_RPS2"/>
    <property type="match status" value="1"/>
</dbReference>
<feature type="compositionally biased region" description="Polar residues" evidence="1">
    <location>
        <begin position="643"/>
        <end position="656"/>
    </location>
</feature>
<proteinExistence type="predicted"/>
<dbReference type="Proteomes" id="UP001497457">
    <property type="component" value="Chromosome 27b"/>
</dbReference>